<dbReference type="RefSeq" id="WP_377373995.1">
    <property type="nucleotide sequence ID" value="NZ_JBHSSW010000001.1"/>
</dbReference>
<reference evidence="2" key="1">
    <citation type="journal article" date="2019" name="Int. J. Syst. Evol. Microbiol.">
        <title>The Global Catalogue of Microorganisms (GCM) 10K type strain sequencing project: providing services to taxonomists for standard genome sequencing and annotation.</title>
        <authorList>
            <consortium name="The Broad Institute Genomics Platform"/>
            <consortium name="The Broad Institute Genome Sequencing Center for Infectious Disease"/>
            <person name="Wu L."/>
            <person name="Ma J."/>
        </authorList>
    </citation>
    <scope>NUCLEOTIDE SEQUENCE [LARGE SCALE GENOMIC DNA]</scope>
    <source>
        <strain evidence="2">CGMCC-1.15741</strain>
    </source>
</reference>
<dbReference type="Proteomes" id="UP001596303">
    <property type="component" value="Unassembled WGS sequence"/>
</dbReference>
<accession>A0ABW1S4Q0</accession>
<keyword evidence="2" id="KW-1185">Reference proteome</keyword>
<organism evidence="1 2">
    <name type="scientific">Ponticaulis profundi</name>
    <dbReference type="NCBI Taxonomy" id="2665222"/>
    <lineage>
        <taxon>Bacteria</taxon>
        <taxon>Pseudomonadati</taxon>
        <taxon>Pseudomonadota</taxon>
        <taxon>Alphaproteobacteria</taxon>
        <taxon>Hyphomonadales</taxon>
        <taxon>Hyphomonadaceae</taxon>
        <taxon>Ponticaulis</taxon>
    </lineage>
</organism>
<evidence type="ECO:0000313" key="1">
    <source>
        <dbReference type="EMBL" id="MFC6196514.1"/>
    </source>
</evidence>
<sequence>MPNSELDGESVTVSKDEPVLTTGAISPRAVRLTDDATVGVVGAGVDLKKGDILFGRYEDSVWTYCALSDLNAESRATRVVSDGLMTMGFSLLTEASRPQSVDCLHDADGDGRFETAWGAGDAMSDGAIIAISLREKSLSGTPGYERVDPREGLRMPVAIKWRYYSRSNEIAFTTFVTDKSVGTEMVSVPAEGDEPAEVDLGGVKLKLKSHDADAKTIDVEIVSGFPSRFVRLQATRVVTTRMVYY</sequence>
<gene>
    <name evidence="1" type="ORF">ACFQDM_00405</name>
</gene>
<proteinExistence type="predicted"/>
<evidence type="ECO:0000313" key="2">
    <source>
        <dbReference type="Proteomes" id="UP001596303"/>
    </source>
</evidence>
<comment type="caution">
    <text evidence="1">The sequence shown here is derived from an EMBL/GenBank/DDBJ whole genome shotgun (WGS) entry which is preliminary data.</text>
</comment>
<dbReference type="EMBL" id="JBHSSW010000001">
    <property type="protein sequence ID" value="MFC6196514.1"/>
    <property type="molecule type" value="Genomic_DNA"/>
</dbReference>
<protein>
    <submittedName>
        <fullName evidence="1">Uncharacterized protein</fullName>
    </submittedName>
</protein>
<name>A0ABW1S4Q0_9PROT</name>